<protein>
    <submittedName>
        <fullName evidence="1">Uncharacterized protein</fullName>
    </submittedName>
</protein>
<name>A0A6J5N1R4_9CAUD</name>
<evidence type="ECO:0000313" key="1">
    <source>
        <dbReference type="EMBL" id="CAB4151210.1"/>
    </source>
</evidence>
<organism evidence="1">
    <name type="scientific">uncultured Caudovirales phage</name>
    <dbReference type="NCBI Taxonomy" id="2100421"/>
    <lineage>
        <taxon>Viruses</taxon>
        <taxon>Duplodnaviria</taxon>
        <taxon>Heunggongvirae</taxon>
        <taxon>Uroviricota</taxon>
        <taxon>Caudoviricetes</taxon>
        <taxon>Peduoviridae</taxon>
        <taxon>Maltschvirus</taxon>
        <taxon>Maltschvirus maltsch</taxon>
    </lineage>
</organism>
<sequence>MADVLNVDVAWCGQQANEVLVIPTFNTPELTSEFRIILDIKSKRQLALDNILSGVVRPDSGCGRDVAGDVVNVFDKELSVCDLKVNLNQCAKNLANTFMEEWLKTGNALTDLTGTEVESYILDKVKNALRLDVYDIAWFGDVNSTNDTLASCNGIWTRLVAGANAYEIEKVAIPSTLADCTALDTMRAMYDAASDLLDQMPEGDKYFALTRELYNNYLTCREDACCGDKSWDMVEAGARMLMFRGIAVYKKSRWSQIISANNMLHTHRAVYTYNQNLVIGTDAISDTNTLDFYYVKQDKMNYIDAEFKMGTQYVYGELTVIALS</sequence>
<gene>
    <name evidence="1" type="ORF">UFOVP595_6</name>
</gene>
<proteinExistence type="predicted"/>
<accession>A0A6J5N1R4</accession>
<reference evidence="1" key="1">
    <citation type="submission" date="2020-04" db="EMBL/GenBank/DDBJ databases">
        <authorList>
            <person name="Chiriac C."/>
            <person name="Salcher M."/>
            <person name="Ghai R."/>
            <person name="Kavagutti S V."/>
        </authorList>
    </citation>
    <scope>NUCLEOTIDE SEQUENCE</scope>
</reference>
<dbReference type="EMBL" id="LR796568">
    <property type="protein sequence ID" value="CAB4151210.1"/>
    <property type="molecule type" value="Genomic_DNA"/>
</dbReference>